<evidence type="ECO:0000256" key="1">
    <source>
        <dbReference type="SAM" id="MobiDB-lite"/>
    </source>
</evidence>
<keyword evidence="2" id="KW-0812">Transmembrane</keyword>
<reference evidence="3" key="1">
    <citation type="submission" date="2021-01" db="UniProtKB">
        <authorList>
            <consortium name="EnsemblMetazoa"/>
        </authorList>
    </citation>
    <scope>IDENTIFICATION</scope>
</reference>
<keyword evidence="2" id="KW-1133">Transmembrane helix</keyword>
<protein>
    <submittedName>
        <fullName evidence="3">Uncharacterized protein</fullName>
    </submittedName>
</protein>
<feature type="transmembrane region" description="Helical" evidence="2">
    <location>
        <begin position="6"/>
        <end position="27"/>
    </location>
</feature>
<accession>A0A7M5V7Q2</accession>
<feature type="compositionally biased region" description="Basic and acidic residues" evidence="1">
    <location>
        <begin position="363"/>
        <end position="376"/>
    </location>
</feature>
<evidence type="ECO:0000313" key="3">
    <source>
        <dbReference type="EnsemblMetazoa" id="CLYHEMP011050.1"/>
    </source>
</evidence>
<feature type="compositionally biased region" description="Acidic residues" evidence="1">
    <location>
        <begin position="123"/>
        <end position="133"/>
    </location>
</feature>
<feature type="compositionally biased region" description="Acidic residues" evidence="1">
    <location>
        <begin position="191"/>
        <end position="201"/>
    </location>
</feature>
<proteinExistence type="predicted"/>
<feature type="compositionally biased region" description="Basic residues" evidence="1">
    <location>
        <begin position="175"/>
        <end position="184"/>
    </location>
</feature>
<evidence type="ECO:0000313" key="4">
    <source>
        <dbReference type="Proteomes" id="UP000594262"/>
    </source>
</evidence>
<evidence type="ECO:0000256" key="2">
    <source>
        <dbReference type="SAM" id="Phobius"/>
    </source>
</evidence>
<dbReference type="Proteomes" id="UP000594262">
    <property type="component" value="Unplaced"/>
</dbReference>
<keyword evidence="4" id="KW-1185">Reference proteome</keyword>
<feature type="region of interest" description="Disordered" evidence="1">
    <location>
        <begin position="507"/>
        <end position="526"/>
    </location>
</feature>
<keyword evidence="2" id="KW-0472">Membrane</keyword>
<feature type="compositionally biased region" description="Basic residues" evidence="1">
    <location>
        <begin position="207"/>
        <end position="217"/>
    </location>
</feature>
<organism evidence="3 4">
    <name type="scientific">Clytia hemisphaerica</name>
    <dbReference type="NCBI Taxonomy" id="252671"/>
    <lineage>
        <taxon>Eukaryota</taxon>
        <taxon>Metazoa</taxon>
        <taxon>Cnidaria</taxon>
        <taxon>Hydrozoa</taxon>
        <taxon>Hydroidolina</taxon>
        <taxon>Leptothecata</taxon>
        <taxon>Obeliida</taxon>
        <taxon>Clytiidae</taxon>
        <taxon>Clytia</taxon>
    </lineage>
</organism>
<feature type="region of interest" description="Disordered" evidence="1">
    <location>
        <begin position="422"/>
        <end position="446"/>
    </location>
</feature>
<name>A0A7M5V7Q2_9CNID</name>
<dbReference type="AlphaFoldDB" id="A0A7M5V7Q2"/>
<sequence>QLLLLSYKLLVICCPFFFLTVIYLGLVQFFSSLKMNKDTPRRQTRASSRLKEKHVETIEEESFVEDQQNTTLVKKSKSKKDSVEDFPKAIDKVGGTQQEAQIEASPTKKRKTKKDKEKSLEITEIDETQEDAEKETQDSPTKKRKNKKNKENVTEITEAEEMNDTGKNINESPVKKSRKTRKAKEKSPEFVQDDDIQEDTLEEKSPVKKGKKGRKTKEKSLEFVEDDKPDEHTEPQITEESSVKKSRNNKNSKEKKSDAVTSEDIAEEELQIKESPVKKKKRKSPRQDKEQISEITEDDANDKEIEDEPIETKVELNNSPPTDSEDEAPEGISLKDSRKKAIQIQQDISDAKKLKKSHQKQVVQDRQKKNRQQQEKSKKKSHQLPDKISEDVLKLVQQEAEEEQNSDSEMDIDELLNQIGQEKPAFKTQPKNQKITFEDDDDPGFDEQFLDEESEDDLESGLQAPITAQHLYSVDKVKGIGTDAREFLQQHFFGKRLKREKRLKSNFKQKVGSKKSKQIGKRKKII</sequence>
<dbReference type="EnsemblMetazoa" id="CLYHEMT011050.1">
    <property type="protein sequence ID" value="CLYHEMP011050.1"/>
    <property type="gene ID" value="CLYHEMG011050"/>
</dbReference>
<feature type="compositionally biased region" description="Acidic residues" evidence="1">
    <location>
        <begin position="295"/>
        <end position="309"/>
    </location>
</feature>
<feature type="region of interest" description="Disordered" evidence="1">
    <location>
        <begin position="90"/>
        <end position="391"/>
    </location>
</feature>